<name>A0A645BWM5_9ZZZZ</name>
<evidence type="ECO:0000313" key="1">
    <source>
        <dbReference type="EMBL" id="MPM69508.1"/>
    </source>
</evidence>
<dbReference type="AlphaFoldDB" id="A0A645BWM5"/>
<sequence>MKLWAQFWHGGKAPQCFVRQQVGLYRAKANALNARHRSGLFHYFCQRRADVPPIAAQVDARKHDFAVSLRRKAVQLGQHIVQPAAAHPAAGLWDDAVGTGAIAAVLNF</sequence>
<organism evidence="1">
    <name type="scientific">bioreactor metagenome</name>
    <dbReference type="NCBI Taxonomy" id="1076179"/>
    <lineage>
        <taxon>unclassified sequences</taxon>
        <taxon>metagenomes</taxon>
        <taxon>ecological metagenomes</taxon>
    </lineage>
</organism>
<comment type="caution">
    <text evidence="1">The sequence shown here is derived from an EMBL/GenBank/DDBJ whole genome shotgun (WGS) entry which is preliminary data.</text>
</comment>
<accession>A0A645BWM5</accession>
<reference evidence="1" key="1">
    <citation type="submission" date="2019-08" db="EMBL/GenBank/DDBJ databases">
        <authorList>
            <person name="Kucharzyk K."/>
            <person name="Murdoch R.W."/>
            <person name="Higgins S."/>
            <person name="Loffler F."/>
        </authorList>
    </citation>
    <scope>NUCLEOTIDE SEQUENCE</scope>
</reference>
<protein>
    <submittedName>
        <fullName evidence="1">Uncharacterized protein</fullName>
    </submittedName>
</protein>
<proteinExistence type="predicted"/>
<dbReference type="EMBL" id="VSSQ01022916">
    <property type="protein sequence ID" value="MPM69508.1"/>
    <property type="molecule type" value="Genomic_DNA"/>
</dbReference>
<gene>
    <name evidence="1" type="ORF">SDC9_116453</name>
</gene>